<proteinExistence type="inferred from homology"/>
<dbReference type="Pfam" id="PF01406">
    <property type="entry name" value="tRNA-synt_1e"/>
    <property type="match status" value="1"/>
</dbReference>
<dbReference type="GO" id="GO:0005524">
    <property type="term" value="F:ATP binding"/>
    <property type="evidence" value="ECO:0007669"/>
    <property type="project" value="UniProtKB-KW"/>
</dbReference>
<dbReference type="EMBL" id="OB664147">
    <property type="protein sequence ID" value="CAD7232038.1"/>
    <property type="molecule type" value="Genomic_DNA"/>
</dbReference>
<dbReference type="OrthoDB" id="438179at2759"/>
<evidence type="ECO:0000256" key="9">
    <source>
        <dbReference type="ARBA" id="ARBA00023146"/>
    </source>
</evidence>
<gene>
    <name evidence="14" type="ORF">CTOB1V02_LOCUS9879</name>
</gene>
<evidence type="ECO:0000256" key="7">
    <source>
        <dbReference type="ARBA" id="ARBA00022840"/>
    </source>
</evidence>
<dbReference type="InterPro" id="IPR032678">
    <property type="entry name" value="tRNA-synt_1_cat_dom"/>
</dbReference>
<keyword evidence="4" id="KW-0479">Metal-binding</keyword>
<accession>A0A7R8WN53</accession>
<feature type="domain" description="tRNA synthetases class I catalytic" evidence="13">
    <location>
        <begin position="33"/>
        <end position="444"/>
    </location>
</feature>
<dbReference type="PANTHER" id="PTHR10890">
    <property type="entry name" value="CYSTEINYL-TRNA SYNTHETASE"/>
    <property type="match status" value="1"/>
</dbReference>
<dbReference type="Gene3D" id="1.20.120.1910">
    <property type="entry name" value="Cysteine-tRNA ligase, C-terminal anti-codon recognition domain"/>
    <property type="match status" value="1"/>
</dbReference>
<evidence type="ECO:0000256" key="3">
    <source>
        <dbReference type="ARBA" id="ARBA00022598"/>
    </source>
</evidence>
<protein>
    <recommendedName>
        <fullName evidence="11">Cysteine--tRNA ligase, cytoplasmic</fullName>
        <ecNumber evidence="2">6.1.1.16</ecNumber>
    </recommendedName>
    <alternativeName>
        <fullName evidence="10">Cysteinyl-tRNA synthetase</fullName>
    </alternativeName>
</protein>
<dbReference type="AlphaFoldDB" id="A0A7R8WN53"/>
<dbReference type="HAMAP" id="MF_00041">
    <property type="entry name" value="Cys_tRNA_synth"/>
    <property type="match status" value="1"/>
</dbReference>
<dbReference type="GO" id="GO:0046872">
    <property type="term" value="F:metal ion binding"/>
    <property type="evidence" value="ECO:0007669"/>
    <property type="project" value="UniProtKB-KW"/>
</dbReference>
<dbReference type="CDD" id="cd00672">
    <property type="entry name" value="CysRS_core"/>
    <property type="match status" value="1"/>
</dbReference>
<keyword evidence="3" id="KW-0436">Ligase</keyword>
<evidence type="ECO:0000256" key="10">
    <source>
        <dbReference type="ARBA" id="ARBA00031499"/>
    </source>
</evidence>
<feature type="region of interest" description="Disordered" evidence="12">
    <location>
        <begin position="656"/>
        <end position="695"/>
    </location>
</feature>
<feature type="compositionally biased region" description="Basic and acidic residues" evidence="12">
    <location>
        <begin position="656"/>
        <end position="680"/>
    </location>
</feature>
<evidence type="ECO:0000313" key="14">
    <source>
        <dbReference type="EMBL" id="CAD7232038.1"/>
    </source>
</evidence>
<keyword evidence="5" id="KW-0547">Nucleotide-binding</keyword>
<evidence type="ECO:0000256" key="11">
    <source>
        <dbReference type="ARBA" id="ARBA00039362"/>
    </source>
</evidence>
<dbReference type="InterPro" id="IPR015803">
    <property type="entry name" value="Cys-tRNA-ligase"/>
</dbReference>
<dbReference type="GO" id="GO:0006423">
    <property type="term" value="P:cysteinyl-tRNA aminoacylation"/>
    <property type="evidence" value="ECO:0007669"/>
    <property type="project" value="InterPro"/>
</dbReference>
<evidence type="ECO:0000256" key="8">
    <source>
        <dbReference type="ARBA" id="ARBA00022917"/>
    </source>
</evidence>
<dbReference type="PANTHER" id="PTHR10890:SF3">
    <property type="entry name" value="CYSTEINE--TRNA LIGASE, CYTOPLASMIC"/>
    <property type="match status" value="1"/>
</dbReference>
<dbReference type="SUPFAM" id="SSF47323">
    <property type="entry name" value="Anticodon-binding domain of a subclass of class I aminoacyl-tRNA synthetases"/>
    <property type="match status" value="1"/>
</dbReference>
<dbReference type="Gene3D" id="3.40.50.620">
    <property type="entry name" value="HUPs"/>
    <property type="match status" value="2"/>
</dbReference>
<sequence>MSKRQQPPWSPPSQTEATPLVLYNSLTRKKEPFVPQNENQILWYSCGPTVYDSSHMGHARSYISFDILRRVLKDYFKYDVLYVMNITDIDDKIIRRARQGYLMEQYASKGLPLSQIVEDCSEALGELVIQAKAAMEPAKKDLLNRMVDRLAMAVESIERLKQKGDVTESDTDFAKKELLEAASDPLSQWLDKRQGHQVQDNSIFSALPRKFEGEFYSDMEALNVLPPDVVTRVSEYIPEIVSFIEKIVERGFAYEQNGSVYFDVARFDSVPGHTYAKLVPEAYGDASALAEGEGDLSLGEDRLREKKSPNDFALWKASKAGEPSWNSSWGAGRPGWHIECSVMASEICGESIDIHTGGFDLKFPHHDNELAQAEAYFDNDHWIRYFIHSGHLTIAGCKMAKSLKNFITIQQALKEHSARRLRLAFLLHSWKDTLDYSANTMAIATQVDKFFDEFFLSIKDLLRRSDMSEVSFYAKWTEEELRLNRELGRSQMLVHRSLCDNVDTRSAIDALRDLVSKANSYLNQKISSSPNQLLLRGIAKYVTKMLEVFGLMRESEEIGFPTGGVTTANGVSVEDQVFPYVNALSEFREGVRREARVFKAASILKLCDELRDDVLPELGVRLEDIEGRGPVVKLVDPETLRREREAKLQEVKELAEKKERQKEEAKKKMEADKEERDSLRKVPPGEMFRRETDKYSRFDERGIPTHDFKGEEISKSQAKKLLKIYQFQEKKYNEYLKSLENN</sequence>
<dbReference type="InterPro" id="IPR014729">
    <property type="entry name" value="Rossmann-like_a/b/a_fold"/>
</dbReference>
<keyword evidence="6" id="KW-0862">Zinc</keyword>
<dbReference type="SUPFAM" id="SSF52374">
    <property type="entry name" value="Nucleotidylyl transferase"/>
    <property type="match status" value="1"/>
</dbReference>
<evidence type="ECO:0000256" key="5">
    <source>
        <dbReference type="ARBA" id="ARBA00022741"/>
    </source>
</evidence>
<evidence type="ECO:0000256" key="1">
    <source>
        <dbReference type="ARBA" id="ARBA00001947"/>
    </source>
</evidence>
<name>A0A7R8WN53_9CRUS</name>
<reference evidence="14" key="1">
    <citation type="submission" date="2020-11" db="EMBL/GenBank/DDBJ databases">
        <authorList>
            <person name="Tran Van P."/>
        </authorList>
    </citation>
    <scope>NUCLEOTIDE SEQUENCE</scope>
</reference>
<keyword evidence="8" id="KW-0648">Protein biosynthesis</keyword>
<dbReference type="NCBIfam" id="TIGR00435">
    <property type="entry name" value="cysS"/>
    <property type="match status" value="1"/>
</dbReference>
<evidence type="ECO:0000256" key="12">
    <source>
        <dbReference type="SAM" id="MobiDB-lite"/>
    </source>
</evidence>
<comment type="cofactor">
    <cofactor evidence="1">
        <name>Zn(2+)</name>
        <dbReference type="ChEBI" id="CHEBI:29105"/>
    </cofactor>
</comment>
<evidence type="ECO:0000259" key="13">
    <source>
        <dbReference type="Pfam" id="PF01406"/>
    </source>
</evidence>
<evidence type="ECO:0000256" key="6">
    <source>
        <dbReference type="ARBA" id="ARBA00022833"/>
    </source>
</evidence>
<dbReference type="InterPro" id="IPR009080">
    <property type="entry name" value="tRNAsynth_Ia_anticodon-bd"/>
</dbReference>
<keyword evidence="9" id="KW-0030">Aminoacyl-tRNA synthetase</keyword>
<dbReference type="InterPro" id="IPR024909">
    <property type="entry name" value="Cys-tRNA/MSH_ligase"/>
</dbReference>
<dbReference type="EC" id="6.1.1.16" evidence="2"/>
<dbReference type="GO" id="GO:0005737">
    <property type="term" value="C:cytoplasm"/>
    <property type="evidence" value="ECO:0007669"/>
    <property type="project" value="TreeGrafter"/>
</dbReference>
<evidence type="ECO:0000256" key="2">
    <source>
        <dbReference type="ARBA" id="ARBA00012832"/>
    </source>
</evidence>
<dbReference type="GO" id="GO:0004817">
    <property type="term" value="F:cysteine-tRNA ligase activity"/>
    <property type="evidence" value="ECO:0007669"/>
    <property type="project" value="UniProtKB-EC"/>
</dbReference>
<keyword evidence="7" id="KW-0067">ATP-binding</keyword>
<evidence type="ECO:0000256" key="4">
    <source>
        <dbReference type="ARBA" id="ARBA00022723"/>
    </source>
</evidence>
<dbReference type="PRINTS" id="PR00983">
    <property type="entry name" value="TRNASYNTHCYS"/>
</dbReference>
<organism evidence="14">
    <name type="scientific">Cyprideis torosa</name>
    <dbReference type="NCBI Taxonomy" id="163714"/>
    <lineage>
        <taxon>Eukaryota</taxon>
        <taxon>Metazoa</taxon>
        <taxon>Ecdysozoa</taxon>
        <taxon>Arthropoda</taxon>
        <taxon>Crustacea</taxon>
        <taxon>Oligostraca</taxon>
        <taxon>Ostracoda</taxon>
        <taxon>Podocopa</taxon>
        <taxon>Podocopida</taxon>
        <taxon>Cytherocopina</taxon>
        <taxon>Cytheroidea</taxon>
        <taxon>Cytherideidae</taxon>
        <taxon>Cyprideis</taxon>
    </lineage>
</organism>